<dbReference type="SUPFAM" id="SSF53756">
    <property type="entry name" value="UDP-Glycosyltransferase/glycogen phosphorylase"/>
    <property type="match status" value="1"/>
</dbReference>
<evidence type="ECO:0000256" key="3">
    <source>
        <dbReference type="RuleBase" id="RU003718"/>
    </source>
</evidence>
<dbReference type="InterPro" id="IPR002213">
    <property type="entry name" value="UDP_glucos_trans"/>
</dbReference>
<dbReference type="OrthoDB" id="5835829at2759"/>
<dbReference type="Pfam" id="PF26168">
    <property type="entry name" value="Glyco_transf_N"/>
    <property type="match status" value="1"/>
</dbReference>
<comment type="similarity">
    <text evidence="1 3">Belongs to the UDP-glycosyltransferase family.</text>
</comment>
<accession>A0A1Q3AXK6</accession>
<evidence type="ECO:0000313" key="7">
    <source>
        <dbReference type="Proteomes" id="UP000187406"/>
    </source>
</evidence>
<dbReference type="PROSITE" id="PS00375">
    <property type="entry name" value="UDPGT"/>
    <property type="match status" value="1"/>
</dbReference>
<dbReference type="PANTHER" id="PTHR11926:SF1365">
    <property type="entry name" value="GLYCOSYLTRANSFERASE"/>
    <property type="match status" value="1"/>
</dbReference>
<keyword evidence="2 3" id="KW-0808">Transferase</keyword>
<organism evidence="6 7">
    <name type="scientific">Cephalotus follicularis</name>
    <name type="common">Albany pitcher plant</name>
    <dbReference type="NCBI Taxonomy" id="3775"/>
    <lineage>
        <taxon>Eukaryota</taxon>
        <taxon>Viridiplantae</taxon>
        <taxon>Streptophyta</taxon>
        <taxon>Embryophyta</taxon>
        <taxon>Tracheophyta</taxon>
        <taxon>Spermatophyta</taxon>
        <taxon>Magnoliopsida</taxon>
        <taxon>eudicotyledons</taxon>
        <taxon>Gunneridae</taxon>
        <taxon>Pentapetalae</taxon>
        <taxon>rosids</taxon>
        <taxon>fabids</taxon>
        <taxon>Oxalidales</taxon>
        <taxon>Cephalotaceae</taxon>
        <taxon>Cephalotus</taxon>
    </lineage>
</organism>
<reference evidence="7" key="1">
    <citation type="submission" date="2016-04" db="EMBL/GenBank/DDBJ databases">
        <title>Cephalotus genome sequencing.</title>
        <authorList>
            <person name="Fukushima K."/>
            <person name="Hasebe M."/>
            <person name="Fang X."/>
        </authorList>
    </citation>
    <scope>NUCLEOTIDE SEQUENCE [LARGE SCALE GENOMIC DNA]</scope>
    <source>
        <strain evidence="7">cv. St1</strain>
    </source>
</reference>
<evidence type="ECO:0000256" key="1">
    <source>
        <dbReference type="ARBA" id="ARBA00009995"/>
    </source>
</evidence>
<keyword evidence="3" id="KW-0328">Glycosyltransferase</keyword>
<keyword evidence="7" id="KW-1185">Reference proteome</keyword>
<evidence type="ECO:0000313" key="6">
    <source>
        <dbReference type="EMBL" id="GAV60384.1"/>
    </source>
</evidence>
<dbReference type="InParanoid" id="A0A1Q3AXK6"/>
<dbReference type="Pfam" id="PF00201">
    <property type="entry name" value="UDPGT"/>
    <property type="match status" value="1"/>
</dbReference>
<gene>
    <name evidence="6" type="ORF">CFOL_v3_03915</name>
</gene>
<dbReference type="InterPro" id="IPR035595">
    <property type="entry name" value="UDP_glycos_trans_CS"/>
</dbReference>
<feature type="domain" description="Glycosyltransferase N-terminal" evidence="5">
    <location>
        <begin position="11"/>
        <end position="131"/>
    </location>
</feature>
<evidence type="ECO:0000259" key="5">
    <source>
        <dbReference type="Pfam" id="PF26168"/>
    </source>
</evidence>
<sequence>MGSTGINKPHVVCIPFPAQGHVNPFMQLAKLLHARGCHITFVNTEFNHSRLVRSKGPDAVKDMPGFRFETIPDGMPPSNPDATQSVTYLLYYTKKHSVAPLRDLIVKLNSMEGLPPISCIISDGIMSFGIKVARELGIPEIQLWTASSCGFLSYLQFGELVKKGIFPLKDESDIINGHLETPLEWIPSMAHMRMKDMPSFVRSTDPHDIAFNRWLEEGEDNLKADAILFNSFYEFEHEVLKEISSFYPQIYCIGPLSTLCKTLPQSEITSRRSSLWKENTDCLTWLDKHKPNSVLYVNFGSIAMMTEDNFKEFALGLTNSGHPVLWILRSDVVMGHAATLTQDFLKETSERLLIVSWCPQDRVLTHPSIGAFLTHSGWNSTLEGICGGVPMICWPFFAEQQVNCRYACTTWGVGLEIDNNVTRREVEEVVREMMDGEKGMELRNKALEWKNKSDVAATQGGSSHHDFNRFVDYLFQLSINGKRP</sequence>
<dbReference type="GO" id="GO:0080044">
    <property type="term" value="F:quercetin 7-O-glucosyltransferase activity"/>
    <property type="evidence" value="ECO:0007669"/>
    <property type="project" value="TreeGrafter"/>
</dbReference>
<dbReference type="PANTHER" id="PTHR11926">
    <property type="entry name" value="GLUCOSYL/GLUCURONOSYL TRANSFERASES"/>
    <property type="match status" value="1"/>
</dbReference>
<evidence type="ECO:0000256" key="2">
    <source>
        <dbReference type="ARBA" id="ARBA00022679"/>
    </source>
</evidence>
<dbReference type="EMBL" id="BDDD01000147">
    <property type="protein sequence ID" value="GAV60384.1"/>
    <property type="molecule type" value="Genomic_DNA"/>
</dbReference>
<dbReference type="EC" id="2.4.1.-" evidence="4"/>
<protein>
    <recommendedName>
        <fullName evidence="4">Glycosyltransferase</fullName>
        <ecNumber evidence="4">2.4.1.-</ecNumber>
    </recommendedName>
</protein>
<dbReference type="Gene3D" id="3.40.50.2000">
    <property type="entry name" value="Glycogen Phosphorylase B"/>
    <property type="match status" value="2"/>
</dbReference>
<comment type="caution">
    <text evidence="6">The sequence shown here is derived from an EMBL/GenBank/DDBJ whole genome shotgun (WGS) entry which is preliminary data.</text>
</comment>
<evidence type="ECO:0000256" key="4">
    <source>
        <dbReference type="RuleBase" id="RU362057"/>
    </source>
</evidence>
<dbReference type="InterPro" id="IPR058980">
    <property type="entry name" value="Glyco_transf_N"/>
</dbReference>
<name>A0A1Q3AXK6_CEPFO</name>
<proteinExistence type="inferred from homology"/>
<dbReference type="FunFam" id="3.40.50.2000:FF:000055">
    <property type="entry name" value="Glycosyltransferase"/>
    <property type="match status" value="1"/>
</dbReference>
<dbReference type="Proteomes" id="UP000187406">
    <property type="component" value="Unassembled WGS sequence"/>
</dbReference>
<dbReference type="CDD" id="cd03784">
    <property type="entry name" value="GT1_Gtf-like"/>
    <property type="match status" value="1"/>
</dbReference>
<dbReference type="AlphaFoldDB" id="A0A1Q3AXK6"/>
<dbReference type="GO" id="GO:0080043">
    <property type="term" value="F:quercetin 3-O-glucosyltransferase activity"/>
    <property type="evidence" value="ECO:0007669"/>
    <property type="project" value="TreeGrafter"/>
</dbReference>
<dbReference type="FunFam" id="3.40.50.2000:FF:000027">
    <property type="entry name" value="Glycosyltransferase"/>
    <property type="match status" value="1"/>
</dbReference>